<dbReference type="InterPro" id="IPR011047">
    <property type="entry name" value="Quinoprotein_ADH-like_sf"/>
</dbReference>
<dbReference type="Pfam" id="PF00400">
    <property type="entry name" value="WD40"/>
    <property type="match status" value="1"/>
</dbReference>
<evidence type="ECO:0000313" key="6">
    <source>
        <dbReference type="EMBL" id="CAD9237435.1"/>
    </source>
</evidence>
<evidence type="ECO:0000259" key="5">
    <source>
        <dbReference type="PROSITE" id="PS50181"/>
    </source>
</evidence>
<dbReference type="PANTHER" id="PTHR22847">
    <property type="entry name" value="WD40 REPEAT PROTEIN"/>
    <property type="match status" value="1"/>
</dbReference>
<dbReference type="InterPro" id="IPR001810">
    <property type="entry name" value="F-box_dom"/>
</dbReference>
<dbReference type="GO" id="GO:1990234">
    <property type="term" value="C:transferase complex"/>
    <property type="evidence" value="ECO:0007669"/>
    <property type="project" value="UniProtKB-ARBA"/>
</dbReference>
<proteinExistence type="predicted"/>
<protein>
    <recommendedName>
        <fullName evidence="5">F-box domain-containing protein</fullName>
    </recommendedName>
</protein>
<dbReference type="Gene3D" id="2.130.10.10">
    <property type="entry name" value="YVTN repeat-like/Quinoprotein amine dehydrogenase"/>
    <property type="match status" value="2"/>
</dbReference>
<keyword evidence="2" id="KW-0677">Repeat</keyword>
<sequence length="480" mass="52614">MALQVVPRRPQSEDAGSPRSSDFVGWAPKLLTDGEVRSTAETEETSGDQFPKDIILRIACEVAVTDLVQMASVCRWWRTVINGSEGEVLWQELWNRRHGPHCVVNGYEGIGLPCSATPFCRPPLGWRHEFMAAFYLSRGRAFRKRRLAGHTSDVGNVRVCAERTKLVSTAPNSGELIVWDIKCGTPEVSFQVSNVYIVGETNNKKLILVSNSSPLSRFYSLDPIAGCLRELFAVNSSFLATGAPCLRLLSIVHGDKIVLARKDTNEVMVFDTEEGHCIGCFGGHNAMVEALTSTREGHIVTYSASGEIIWWNIPEGSILRRRISRVRVWGGRLTATTAGNLLAWGRGNVLWVLDAETGEPLRGVDCELEVHVGNIGIYATVDGQKVVLLFYPNPLIVDIPCGKVLADLEISRPSCATTSPDSSILLTGSEDGLIQMWLLQTGELLRSINTRAKVRSIWCAGDSVVAGLDTGDILVYTFSL</sequence>
<gene>
    <name evidence="6" type="ORF">CCAE0312_LOCUS9534</name>
</gene>
<dbReference type="PROSITE" id="PS50082">
    <property type="entry name" value="WD_REPEATS_2"/>
    <property type="match status" value="1"/>
</dbReference>
<dbReference type="PANTHER" id="PTHR22847:SF637">
    <property type="entry name" value="WD REPEAT DOMAIN 5B"/>
    <property type="match status" value="1"/>
</dbReference>
<dbReference type="InterPro" id="IPR036047">
    <property type="entry name" value="F-box-like_dom_sf"/>
</dbReference>
<dbReference type="InterPro" id="IPR001680">
    <property type="entry name" value="WD40_rpt"/>
</dbReference>
<accession>A0A7S1TID1</accession>
<dbReference type="EMBL" id="HBGH01017218">
    <property type="protein sequence ID" value="CAD9237435.1"/>
    <property type="molecule type" value="Transcribed_RNA"/>
</dbReference>
<evidence type="ECO:0000256" key="2">
    <source>
        <dbReference type="ARBA" id="ARBA00022737"/>
    </source>
</evidence>
<dbReference type="Gene3D" id="1.20.1280.50">
    <property type="match status" value="1"/>
</dbReference>
<dbReference type="CDD" id="cd09917">
    <property type="entry name" value="F-box_SF"/>
    <property type="match status" value="1"/>
</dbReference>
<organism evidence="6">
    <name type="scientific">Compsopogon caeruleus</name>
    <dbReference type="NCBI Taxonomy" id="31354"/>
    <lineage>
        <taxon>Eukaryota</taxon>
        <taxon>Rhodophyta</taxon>
        <taxon>Compsopogonophyceae</taxon>
        <taxon>Compsopogonales</taxon>
        <taxon>Compsopogonaceae</taxon>
        <taxon>Compsopogon</taxon>
    </lineage>
</organism>
<feature type="region of interest" description="Disordered" evidence="4">
    <location>
        <begin position="1"/>
        <end position="25"/>
    </location>
</feature>
<feature type="repeat" description="WD" evidence="3">
    <location>
        <begin position="419"/>
        <end position="447"/>
    </location>
</feature>
<reference evidence="6" key="1">
    <citation type="submission" date="2021-01" db="EMBL/GenBank/DDBJ databases">
        <authorList>
            <person name="Corre E."/>
            <person name="Pelletier E."/>
            <person name="Niang G."/>
            <person name="Scheremetjew M."/>
            <person name="Finn R."/>
            <person name="Kale V."/>
            <person name="Holt S."/>
            <person name="Cochrane G."/>
            <person name="Meng A."/>
            <person name="Brown T."/>
            <person name="Cohen L."/>
        </authorList>
    </citation>
    <scope>NUCLEOTIDE SEQUENCE</scope>
    <source>
        <strain evidence="6">SAG 36.94</strain>
    </source>
</reference>
<dbReference type="SUPFAM" id="SSF81383">
    <property type="entry name" value="F-box domain"/>
    <property type="match status" value="1"/>
</dbReference>
<evidence type="ECO:0000256" key="1">
    <source>
        <dbReference type="ARBA" id="ARBA00022574"/>
    </source>
</evidence>
<dbReference type="SMART" id="SM00320">
    <property type="entry name" value="WD40"/>
    <property type="match status" value="3"/>
</dbReference>
<dbReference type="PROSITE" id="PS50181">
    <property type="entry name" value="FBOX"/>
    <property type="match status" value="1"/>
</dbReference>
<dbReference type="SUPFAM" id="SSF50998">
    <property type="entry name" value="Quinoprotein alcohol dehydrogenase-like"/>
    <property type="match status" value="1"/>
</dbReference>
<evidence type="ECO:0000256" key="4">
    <source>
        <dbReference type="SAM" id="MobiDB-lite"/>
    </source>
</evidence>
<dbReference type="AlphaFoldDB" id="A0A7S1TID1"/>
<feature type="domain" description="F-box" evidence="5">
    <location>
        <begin position="44"/>
        <end position="93"/>
    </location>
</feature>
<keyword evidence="1 3" id="KW-0853">WD repeat</keyword>
<evidence type="ECO:0000256" key="3">
    <source>
        <dbReference type="PROSITE-ProRule" id="PRU00221"/>
    </source>
</evidence>
<name>A0A7S1TID1_9RHOD</name>
<dbReference type="InterPro" id="IPR015943">
    <property type="entry name" value="WD40/YVTN_repeat-like_dom_sf"/>
</dbReference>